<dbReference type="EMBL" id="LVZM01018250">
    <property type="protein sequence ID" value="OUC42088.1"/>
    <property type="molecule type" value="Genomic_DNA"/>
</dbReference>
<keyword evidence="4" id="KW-0325">Glycoprotein</keyword>
<feature type="non-terminal residue" evidence="8">
    <location>
        <position position="181"/>
    </location>
</feature>
<dbReference type="GO" id="GO:0008241">
    <property type="term" value="F:peptidyl-dipeptidase activity"/>
    <property type="evidence" value="ECO:0007669"/>
    <property type="project" value="InterPro"/>
</dbReference>
<dbReference type="GO" id="GO:0006508">
    <property type="term" value="P:proteolysis"/>
    <property type="evidence" value="ECO:0007669"/>
    <property type="project" value="InterPro"/>
</dbReference>
<dbReference type="AlphaFoldDB" id="A0A1Y3EG36"/>
<comment type="similarity">
    <text evidence="1 7">Belongs to the peptidase M2 family.</text>
</comment>
<sequence>MTESMANKMAFVGEAARRARAEIYLPMVDDHRLARMIRLVRSRTLQLNAVDTAELNRLIGGMTSTFSRGRICSWRPFRSTPDCKRMWSLNPDLTNLFANCHDYKTLLYAWQAWHDIVGRPIRGPFERAVQLGNRGARAIGYDDVGDYWRAQYENDYLKEELASMWQQLLPLYEQLHAYVRR</sequence>
<feature type="disulfide bond" evidence="6">
    <location>
        <begin position="72"/>
        <end position="83"/>
    </location>
</feature>
<evidence type="ECO:0000256" key="6">
    <source>
        <dbReference type="PIRSR" id="PIRSR601548-4"/>
    </source>
</evidence>
<evidence type="ECO:0000313" key="9">
    <source>
        <dbReference type="Proteomes" id="UP000243006"/>
    </source>
</evidence>
<proteinExistence type="inferred from homology"/>
<evidence type="ECO:0000256" key="3">
    <source>
        <dbReference type="ARBA" id="ARBA00023157"/>
    </source>
</evidence>
<reference evidence="8 9" key="1">
    <citation type="submission" date="2015-04" db="EMBL/GenBank/DDBJ databases">
        <title>Draft genome of the roundworm Trichinella nativa.</title>
        <authorList>
            <person name="Mitreva M."/>
        </authorList>
    </citation>
    <scope>NUCLEOTIDE SEQUENCE [LARGE SCALE GENOMIC DNA]</scope>
    <source>
        <strain evidence="8 9">ISS45</strain>
    </source>
</reference>
<dbReference type="PANTHER" id="PTHR10514:SF27">
    <property type="entry name" value="ANGIOTENSIN-CONVERTING ENZYME"/>
    <property type="match status" value="1"/>
</dbReference>
<evidence type="ECO:0000313" key="8">
    <source>
        <dbReference type="EMBL" id="OUC42088.1"/>
    </source>
</evidence>
<evidence type="ECO:0000256" key="5">
    <source>
        <dbReference type="PIRSR" id="PIRSR601548-2"/>
    </source>
</evidence>
<gene>
    <name evidence="8" type="ORF">D917_10465</name>
</gene>
<accession>A0A1Y3EG36</accession>
<evidence type="ECO:0000256" key="2">
    <source>
        <dbReference type="ARBA" id="ARBA00022729"/>
    </source>
</evidence>
<comment type="caution">
    <text evidence="7">Lacks conserved residue(s) required for the propagation of feature annotation.</text>
</comment>
<evidence type="ECO:0000256" key="4">
    <source>
        <dbReference type="ARBA" id="ARBA00023180"/>
    </source>
</evidence>
<dbReference type="Pfam" id="PF01401">
    <property type="entry name" value="Peptidase_M2"/>
    <property type="match status" value="1"/>
</dbReference>
<dbReference type="InterPro" id="IPR001548">
    <property type="entry name" value="Peptidase_M2"/>
</dbReference>
<dbReference type="GO" id="GO:0008237">
    <property type="term" value="F:metallopeptidase activity"/>
    <property type="evidence" value="ECO:0007669"/>
    <property type="project" value="InterPro"/>
</dbReference>
<feature type="binding site" evidence="5">
    <location>
        <position position="152"/>
    </location>
    <ligand>
        <name>chloride</name>
        <dbReference type="ChEBI" id="CHEBI:17996"/>
        <label>1</label>
    </ligand>
</feature>
<dbReference type="GO" id="GO:0016020">
    <property type="term" value="C:membrane"/>
    <property type="evidence" value="ECO:0007669"/>
    <property type="project" value="InterPro"/>
</dbReference>
<dbReference type="PANTHER" id="PTHR10514">
    <property type="entry name" value="ANGIOTENSIN-CONVERTING ENZYME"/>
    <property type="match status" value="1"/>
</dbReference>
<dbReference type="PROSITE" id="PS52011">
    <property type="entry name" value="PEPTIDASE_M2"/>
    <property type="match status" value="1"/>
</dbReference>
<keyword evidence="2" id="KW-0732">Signal</keyword>
<name>A0A1Y3EG36_9BILA</name>
<comment type="caution">
    <text evidence="8">The sequence shown here is derived from an EMBL/GenBank/DDBJ whole genome shotgun (WGS) entry which is preliminary data.</text>
</comment>
<protein>
    <submittedName>
        <fullName evidence="8">Uncharacterized protein</fullName>
    </submittedName>
</protein>
<evidence type="ECO:0000256" key="1">
    <source>
        <dbReference type="ARBA" id="ARBA00008139"/>
    </source>
</evidence>
<evidence type="ECO:0000256" key="7">
    <source>
        <dbReference type="PROSITE-ProRule" id="PRU01355"/>
    </source>
</evidence>
<dbReference type="SUPFAM" id="SSF55486">
    <property type="entry name" value="Metalloproteases ('zincins'), catalytic domain"/>
    <property type="match status" value="1"/>
</dbReference>
<keyword evidence="3 6" id="KW-1015">Disulfide bond</keyword>
<dbReference type="Proteomes" id="UP000243006">
    <property type="component" value="Unassembled WGS sequence"/>
</dbReference>
<organism evidence="8 9">
    <name type="scientific">Trichinella nativa</name>
    <dbReference type="NCBI Taxonomy" id="6335"/>
    <lineage>
        <taxon>Eukaryota</taxon>
        <taxon>Metazoa</taxon>
        <taxon>Ecdysozoa</taxon>
        <taxon>Nematoda</taxon>
        <taxon>Enoplea</taxon>
        <taxon>Dorylaimia</taxon>
        <taxon>Trichinellida</taxon>
        <taxon>Trichinellidae</taxon>
        <taxon>Trichinella</taxon>
    </lineage>
</organism>